<dbReference type="AlphaFoldDB" id="A0A9W8CN24"/>
<reference evidence="1" key="1">
    <citation type="submission" date="2022-07" db="EMBL/GenBank/DDBJ databases">
        <title>Phylogenomic reconstructions and comparative analyses of Kickxellomycotina fungi.</title>
        <authorList>
            <person name="Reynolds N.K."/>
            <person name="Stajich J.E."/>
            <person name="Barry K."/>
            <person name="Grigoriev I.V."/>
            <person name="Crous P."/>
            <person name="Smith M.E."/>
        </authorList>
    </citation>
    <scope>NUCLEOTIDE SEQUENCE</scope>
    <source>
        <strain evidence="1">NBRC 32514</strain>
    </source>
</reference>
<proteinExistence type="predicted"/>
<keyword evidence="2" id="KW-1185">Reference proteome</keyword>
<feature type="non-terminal residue" evidence="1">
    <location>
        <position position="146"/>
    </location>
</feature>
<evidence type="ECO:0000313" key="2">
    <source>
        <dbReference type="Proteomes" id="UP001149813"/>
    </source>
</evidence>
<accession>A0A9W8CN24</accession>
<protein>
    <recommendedName>
        <fullName evidence="3">Thioredoxin-like protein</fullName>
    </recommendedName>
</protein>
<dbReference type="Proteomes" id="UP001149813">
    <property type="component" value="Unassembled WGS sequence"/>
</dbReference>
<dbReference type="OrthoDB" id="5565822at2759"/>
<gene>
    <name evidence="1" type="ORF">LPJ53_006118</name>
</gene>
<dbReference type="EMBL" id="JANBOJ010000513">
    <property type="protein sequence ID" value="KAJ1719049.1"/>
    <property type="molecule type" value="Genomic_DNA"/>
</dbReference>
<name>A0A9W8CN24_9FUNG</name>
<evidence type="ECO:0000313" key="1">
    <source>
        <dbReference type="EMBL" id="KAJ1719049.1"/>
    </source>
</evidence>
<organism evidence="1 2">
    <name type="scientific">Coemansia erecta</name>
    <dbReference type="NCBI Taxonomy" id="147472"/>
    <lineage>
        <taxon>Eukaryota</taxon>
        <taxon>Fungi</taxon>
        <taxon>Fungi incertae sedis</taxon>
        <taxon>Zoopagomycota</taxon>
        <taxon>Kickxellomycotina</taxon>
        <taxon>Kickxellomycetes</taxon>
        <taxon>Kickxellales</taxon>
        <taxon>Kickxellaceae</taxon>
        <taxon>Coemansia</taxon>
    </lineage>
</organism>
<evidence type="ECO:0008006" key="3">
    <source>
        <dbReference type="Google" id="ProtNLM"/>
    </source>
</evidence>
<comment type="caution">
    <text evidence="1">The sequence shown here is derived from an EMBL/GenBank/DDBJ whole genome shotgun (WGS) entry which is preliminary data.</text>
</comment>
<sequence>MSDQYANAIRINTASFIANRESYEREFESYRSRLQANSARPYRVEFFGDFSPSYYGGSSDALYSGVIEKCKQHMMHSNLFEVHMVNNSDGFLKDMFWINGKTGVIFYRGKEMITHMSGDTISYADFRTKLATLNTAPPEHSPKMQD</sequence>